<dbReference type="EMBL" id="QXDC01000003">
    <property type="protein sequence ID" value="RIA43707.1"/>
    <property type="molecule type" value="Genomic_DNA"/>
</dbReference>
<dbReference type="AlphaFoldDB" id="A0A397P955"/>
<feature type="domain" description="JmjC" evidence="1">
    <location>
        <begin position="17"/>
        <end position="274"/>
    </location>
</feature>
<comment type="caution">
    <text evidence="2">The sequence shown here is derived from an EMBL/GenBank/DDBJ whole genome shotgun (WGS) entry which is preliminary data.</text>
</comment>
<dbReference type="Proteomes" id="UP000266568">
    <property type="component" value="Unassembled WGS sequence"/>
</dbReference>
<dbReference type="SUPFAM" id="SSF51197">
    <property type="entry name" value="Clavaminate synthase-like"/>
    <property type="match status" value="1"/>
</dbReference>
<dbReference type="Pfam" id="PF13621">
    <property type="entry name" value="Cupin_8"/>
    <property type="match status" value="1"/>
</dbReference>
<name>A0A397P955_9SPHN</name>
<dbReference type="InterPro" id="IPR003347">
    <property type="entry name" value="JmjC_dom"/>
</dbReference>
<accession>A0A397P955</accession>
<evidence type="ECO:0000259" key="1">
    <source>
        <dbReference type="PROSITE" id="PS51184"/>
    </source>
</evidence>
<dbReference type="PANTHER" id="PTHR12461">
    <property type="entry name" value="HYPOXIA-INDUCIBLE FACTOR 1 ALPHA INHIBITOR-RELATED"/>
    <property type="match status" value="1"/>
</dbReference>
<dbReference type="Gene3D" id="2.60.120.650">
    <property type="entry name" value="Cupin"/>
    <property type="match status" value="1"/>
</dbReference>
<organism evidence="2 3">
    <name type="scientific">Hephaestia caeni</name>
    <dbReference type="NCBI Taxonomy" id="645617"/>
    <lineage>
        <taxon>Bacteria</taxon>
        <taxon>Pseudomonadati</taxon>
        <taxon>Pseudomonadota</taxon>
        <taxon>Alphaproteobacteria</taxon>
        <taxon>Sphingomonadales</taxon>
        <taxon>Sphingomonadaceae</taxon>
        <taxon>Hephaestia</taxon>
    </lineage>
</organism>
<evidence type="ECO:0000313" key="3">
    <source>
        <dbReference type="Proteomes" id="UP000266568"/>
    </source>
</evidence>
<dbReference type="PANTHER" id="PTHR12461:SF105">
    <property type="entry name" value="HYPOXIA-INDUCIBLE FACTOR 1-ALPHA INHIBITOR"/>
    <property type="match status" value="1"/>
</dbReference>
<keyword evidence="3" id="KW-1185">Reference proteome</keyword>
<dbReference type="InterPro" id="IPR041667">
    <property type="entry name" value="Cupin_8"/>
</dbReference>
<dbReference type="SMART" id="SM00558">
    <property type="entry name" value="JmjC"/>
    <property type="match status" value="1"/>
</dbReference>
<evidence type="ECO:0000313" key="2">
    <source>
        <dbReference type="EMBL" id="RIA43707.1"/>
    </source>
</evidence>
<gene>
    <name evidence="2" type="ORF">DFR49_1935</name>
</gene>
<protein>
    <recommendedName>
        <fullName evidence="1">JmjC domain-containing protein</fullName>
    </recommendedName>
</protein>
<dbReference type="RefSeq" id="WP_119035530.1">
    <property type="nucleotide sequence ID" value="NZ_QXDC01000003.1"/>
</dbReference>
<sequence length="341" mass="37319">MSGLPAPRPIAEYESVDRARFLDEIRPLAKPAVLRGLGAGWPAVAAARASDEAAVEHLLGFGPTRDITAIIGAPEIGGRFFYRDDMRALNFARGHAPLGDVLGRLLRDRADPAPHAIAVQSEVLPELLPGFAEANAIDLLPMPAPPRAWIGNTIRVAPHYDLKENIGVVVAGRRRFTLFPPEQMANLYPGPLELTPAGTPISMVDLAAPDLDRYPGFADAMASAETATLEPGDAIYIPFHWWHGVDSLDRFNVFVNYWWNEARGDLGNPYDALIYGLYALRHLPADQRAVWRDVFDRYVFATHGDPVAHLPDHAKGVLGPDPDATLLGRMRATIKQLAARL</sequence>
<dbReference type="PROSITE" id="PS51184">
    <property type="entry name" value="JMJC"/>
    <property type="match status" value="1"/>
</dbReference>
<dbReference type="OrthoDB" id="479699at2"/>
<proteinExistence type="predicted"/>
<reference evidence="2 3" key="1">
    <citation type="submission" date="2018-08" db="EMBL/GenBank/DDBJ databases">
        <title>Genomic Encyclopedia of Type Strains, Phase IV (KMG-IV): sequencing the most valuable type-strain genomes for metagenomic binning, comparative biology and taxonomic classification.</title>
        <authorList>
            <person name="Goeker M."/>
        </authorList>
    </citation>
    <scope>NUCLEOTIDE SEQUENCE [LARGE SCALE GENOMIC DNA]</scope>
    <source>
        <strain evidence="2 3">DSM 25527</strain>
    </source>
</reference>